<dbReference type="KEGG" id="pani:DCO16_02550"/>
<accession>A0A6M9PIS9</accession>
<organism evidence="2 3">
    <name type="scientific">Polynucleobacter antarcticus</name>
    <dbReference type="NCBI Taxonomy" id="1743162"/>
    <lineage>
        <taxon>Bacteria</taxon>
        <taxon>Pseudomonadati</taxon>
        <taxon>Pseudomonadota</taxon>
        <taxon>Betaproteobacteria</taxon>
        <taxon>Burkholderiales</taxon>
        <taxon>Burkholderiaceae</taxon>
        <taxon>Polynucleobacter</taxon>
    </lineage>
</organism>
<feature type="chain" id="PRO_5026830146" description="DUF2946 domain-containing protein" evidence="1">
    <location>
        <begin position="30"/>
        <end position="127"/>
    </location>
</feature>
<dbReference type="EMBL" id="CP028941">
    <property type="protein sequence ID" value="QKM62054.1"/>
    <property type="molecule type" value="Genomic_DNA"/>
</dbReference>
<keyword evidence="1" id="KW-0732">Signal</keyword>
<evidence type="ECO:0000256" key="1">
    <source>
        <dbReference type="SAM" id="SignalP"/>
    </source>
</evidence>
<dbReference type="Proteomes" id="UP000500806">
    <property type="component" value="Chromosome"/>
</dbReference>
<dbReference type="AlphaFoldDB" id="A0A6M9PIS9"/>
<evidence type="ECO:0008006" key="4">
    <source>
        <dbReference type="Google" id="ProtNLM"/>
    </source>
</evidence>
<sequence length="127" mass="13693">MNRHKNFLIHWIAAFAIAMSALAPVISQAASLAQHGQGFTMEICSADSNKTPIEVRADQQAQEGTQNSGMQSCPDCVAQSLITPIFNTSLTFQAPQSFAFLPQLFYQSPQPMSVWLSPPAAAPPTKA</sequence>
<feature type="signal peptide" evidence="1">
    <location>
        <begin position="1"/>
        <end position="29"/>
    </location>
</feature>
<reference evidence="2 3" key="1">
    <citation type="submission" date="2018-04" db="EMBL/GenBank/DDBJ databases">
        <title>Polynucleobacter sp. LimPoW16 genome.</title>
        <authorList>
            <person name="Hahn M.W."/>
        </authorList>
    </citation>
    <scope>NUCLEOTIDE SEQUENCE [LARGE SCALE GENOMIC DNA]</scope>
    <source>
        <strain evidence="2 3">LimPoW16</strain>
    </source>
</reference>
<proteinExistence type="predicted"/>
<gene>
    <name evidence="2" type="ORF">DCO16_02550</name>
</gene>
<protein>
    <recommendedName>
        <fullName evidence="4">DUF2946 domain-containing protein</fullName>
    </recommendedName>
</protein>
<dbReference type="InterPro" id="IPR021333">
    <property type="entry name" value="DUF2946"/>
</dbReference>
<keyword evidence="3" id="KW-1185">Reference proteome</keyword>
<name>A0A6M9PIS9_9BURK</name>
<evidence type="ECO:0000313" key="3">
    <source>
        <dbReference type="Proteomes" id="UP000500806"/>
    </source>
</evidence>
<dbReference type="RefSeq" id="WP_173942207.1">
    <property type="nucleotide sequence ID" value="NZ_CBCSCD010000003.1"/>
</dbReference>
<dbReference type="Pfam" id="PF11162">
    <property type="entry name" value="DUF2946"/>
    <property type="match status" value="1"/>
</dbReference>
<evidence type="ECO:0000313" key="2">
    <source>
        <dbReference type="EMBL" id="QKM62054.1"/>
    </source>
</evidence>